<protein>
    <submittedName>
        <fullName evidence="1">DUF2442 domain-containing protein</fullName>
    </submittedName>
</protein>
<reference evidence="1" key="1">
    <citation type="journal article" date="2021" name="PeerJ">
        <title>Extensive microbial diversity within the chicken gut microbiome revealed by metagenomics and culture.</title>
        <authorList>
            <person name="Gilroy R."/>
            <person name="Ravi A."/>
            <person name="Getino M."/>
            <person name="Pursley I."/>
            <person name="Horton D.L."/>
            <person name="Alikhan N.F."/>
            <person name="Baker D."/>
            <person name="Gharbi K."/>
            <person name="Hall N."/>
            <person name="Watson M."/>
            <person name="Adriaenssens E.M."/>
            <person name="Foster-Nyarko E."/>
            <person name="Jarju S."/>
            <person name="Secka A."/>
            <person name="Antonio M."/>
            <person name="Oren A."/>
            <person name="Chaudhuri R.R."/>
            <person name="La Ragione R."/>
            <person name="Hildebrand F."/>
            <person name="Pallen M.J."/>
        </authorList>
    </citation>
    <scope>NUCLEOTIDE SEQUENCE</scope>
    <source>
        <strain evidence="1">5032</strain>
    </source>
</reference>
<evidence type="ECO:0000313" key="2">
    <source>
        <dbReference type="Proteomes" id="UP000823821"/>
    </source>
</evidence>
<dbReference type="GO" id="GO:0003677">
    <property type="term" value="F:DNA binding"/>
    <property type="evidence" value="ECO:0007669"/>
    <property type="project" value="InterPro"/>
</dbReference>
<comment type="caution">
    <text evidence="1">The sequence shown here is derived from an EMBL/GenBank/DDBJ whole genome shotgun (WGS) entry which is preliminary data.</text>
</comment>
<gene>
    <name evidence="1" type="ORF">H9784_01310</name>
</gene>
<dbReference type="InterPro" id="IPR001387">
    <property type="entry name" value="Cro/C1-type_HTH"/>
</dbReference>
<sequence>MSKFFFPELQAVEALAPYRLRTRWHTGEVLEVDVSGILHQLPELSPLLEPATFARAHVGEWGGTVEWFDSELGADNVYALAKEQAGQPSHEMFGEWMRRHGLSLTTAAAALGMSRRMVSYYRTAQRPIPRHVWLACLGWEAAAGHDPLPRALPGKVA</sequence>
<accession>A0A9D2HL58</accession>
<organism evidence="1 2">
    <name type="scientific">Candidatus Desulfovibrio intestinavium</name>
    <dbReference type="NCBI Taxonomy" id="2838534"/>
    <lineage>
        <taxon>Bacteria</taxon>
        <taxon>Pseudomonadati</taxon>
        <taxon>Thermodesulfobacteriota</taxon>
        <taxon>Desulfovibrionia</taxon>
        <taxon>Desulfovibrionales</taxon>
        <taxon>Desulfovibrionaceae</taxon>
        <taxon>Desulfovibrio</taxon>
    </lineage>
</organism>
<dbReference type="InterPro" id="IPR018841">
    <property type="entry name" value="DUF2442"/>
</dbReference>
<proteinExistence type="predicted"/>
<dbReference type="AlphaFoldDB" id="A0A9D2HL58"/>
<dbReference type="SUPFAM" id="SSF47413">
    <property type="entry name" value="lambda repressor-like DNA-binding domains"/>
    <property type="match status" value="1"/>
</dbReference>
<dbReference type="Pfam" id="PF10387">
    <property type="entry name" value="DUF2442"/>
    <property type="match status" value="1"/>
</dbReference>
<dbReference type="Gene3D" id="1.10.260.40">
    <property type="entry name" value="lambda repressor-like DNA-binding domains"/>
    <property type="match status" value="1"/>
</dbReference>
<dbReference type="EMBL" id="DWZD01000011">
    <property type="protein sequence ID" value="HJA78197.1"/>
    <property type="molecule type" value="Genomic_DNA"/>
</dbReference>
<dbReference type="InterPro" id="IPR036782">
    <property type="entry name" value="NE0471-like_N"/>
</dbReference>
<dbReference type="CDD" id="cd00093">
    <property type="entry name" value="HTH_XRE"/>
    <property type="match status" value="1"/>
</dbReference>
<dbReference type="InterPro" id="IPR010982">
    <property type="entry name" value="Lambda_DNA-bd_dom_sf"/>
</dbReference>
<reference evidence="1" key="2">
    <citation type="submission" date="2021-04" db="EMBL/GenBank/DDBJ databases">
        <authorList>
            <person name="Gilroy R."/>
        </authorList>
    </citation>
    <scope>NUCLEOTIDE SEQUENCE</scope>
    <source>
        <strain evidence="1">5032</strain>
    </source>
</reference>
<dbReference type="SUPFAM" id="SSF143880">
    <property type="entry name" value="NE0471 N-terminal domain-like"/>
    <property type="match status" value="1"/>
</dbReference>
<evidence type="ECO:0000313" key="1">
    <source>
        <dbReference type="EMBL" id="HJA78197.1"/>
    </source>
</evidence>
<name>A0A9D2HL58_9BACT</name>
<dbReference type="Proteomes" id="UP000823821">
    <property type="component" value="Unassembled WGS sequence"/>
</dbReference>
<dbReference type="Gene3D" id="3.30.2020.10">
    <property type="entry name" value="NE0471-like N-terminal domain"/>
    <property type="match status" value="1"/>
</dbReference>